<dbReference type="EMBL" id="HACG01007686">
    <property type="protein sequence ID" value="CEK54551.1"/>
    <property type="molecule type" value="Transcribed_RNA"/>
</dbReference>
<dbReference type="AlphaFoldDB" id="A0A0B6YFI9"/>
<protein>
    <submittedName>
        <fullName evidence="2">Uncharacterized protein</fullName>
    </submittedName>
</protein>
<reference evidence="2" key="1">
    <citation type="submission" date="2014-12" db="EMBL/GenBank/DDBJ databases">
        <title>Insight into the proteome of Arion vulgaris.</title>
        <authorList>
            <person name="Aradska J."/>
            <person name="Bulat T."/>
            <person name="Smidak R."/>
            <person name="Sarate P."/>
            <person name="Gangsoo J."/>
            <person name="Sialana F."/>
            <person name="Bilban M."/>
            <person name="Lubec G."/>
        </authorList>
    </citation>
    <scope>NUCLEOTIDE SEQUENCE</scope>
    <source>
        <tissue evidence="2">Skin</tissue>
    </source>
</reference>
<organism evidence="2">
    <name type="scientific">Arion vulgaris</name>
    <dbReference type="NCBI Taxonomy" id="1028688"/>
    <lineage>
        <taxon>Eukaryota</taxon>
        <taxon>Metazoa</taxon>
        <taxon>Spiralia</taxon>
        <taxon>Lophotrochozoa</taxon>
        <taxon>Mollusca</taxon>
        <taxon>Gastropoda</taxon>
        <taxon>Heterobranchia</taxon>
        <taxon>Euthyneura</taxon>
        <taxon>Panpulmonata</taxon>
        <taxon>Eupulmonata</taxon>
        <taxon>Stylommatophora</taxon>
        <taxon>Helicina</taxon>
        <taxon>Arionoidea</taxon>
        <taxon>Arionidae</taxon>
        <taxon>Arion</taxon>
    </lineage>
</organism>
<evidence type="ECO:0000256" key="1">
    <source>
        <dbReference type="SAM" id="MobiDB-lite"/>
    </source>
</evidence>
<feature type="non-terminal residue" evidence="2">
    <location>
        <position position="1"/>
    </location>
</feature>
<accession>A0A0B6YFI9</accession>
<name>A0A0B6YFI9_9EUPU</name>
<gene>
    <name evidence="2" type="primary">ORF23091</name>
</gene>
<sequence length="104" mass="11630">EDHFLYSDKQEYQQPPLHDHLTEVSHLTGIPPTPPPRQRSSPDMKTPYGFMMSQSTLQLDQAPPIPSRKYSRISLSCSEQDGQVTLPVNISQSTKSMSSGEVDS</sequence>
<feature type="non-terminal residue" evidence="2">
    <location>
        <position position="104"/>
    </location>
</feature>
<feature type="region of interest" description="Disordered" evidence="1">
    <location>
        <begin position="1"/>
        <end position="49"/>
    </location>
</feature>
<evidence type="ECO:0000313" key="2">
    <source>
        <dbReference type="EMBL" id="CEK54551.1"/>
    </source>
</evidence>
<feature type="compositionally biased region" description="Basic and acidic residues" evidence="1">
    <location>
        <begin position="1"/>
        <end position="23"/>
    </location>
</feature>
<proteinExistence type="predicted"/>